<accession>A0AAV7E9Y3</accession>
<dbReference type="EMBL" id="JAINDJ010000005">
    <property type="protein sequence ID" value="KAG9445598.1"/>
    <property type="molecule type" value="Genomic_DNA"/>
</dbReference>
<reference evidence="1 2" key="1">
    <citation type="submission" date="2021-07" db="EMBL/GenBank/DDBJ databases">
        <title>The Aristolochia fimbriata genome: insights into angiosperm evolution, floral development and chemical biosynthesis.</title>
        <authorList>
            <person name="Jiao Y."/>
        </authorList>
    </citation>
    <scope>NUCLEOTIDE SEQUENCE [LARGE SCALE GENOMIC DNA]</scope>
    <source>
        <strain evidence="1">IBCAS-2021</strain>
        <tissue evidence="1">Leaf</tissue>
    </source>
</reference>
<organism evidence="1 2">
    <name type="scientific">Aristolochia fimbriata</name>
    <name type="common">White veined hardy Dutchman's pipe vine</name>
    <dbReference type="NCBI Taxonomy" id="158543"/>
    <lineage>
        <taxon>Eukaryota</taxon>
        <taxon>Viridiplantae</taxon>
        <taxon>Streptophyta</taxon>
        <taxon>Embryophyta</taxon>
        <taxon>Tracheophyta</taxon>
        <taxon>Spermatophyta</taxon>
        <taxon>Magnoliopsida</taxon>
        <taxon>Magnoliidae</taxon>
        <taxon>Piperales</taxon>
        <taxon>Aristolochiaceae</taxon>
        <taxon>Aristolochia</taxon>
    </lineage>
</organism>
<dbReference type="Proteomes" id="UP000825729">
    <property type="component" value="Unassembled WGS sequence"/>
</dbReference>
<keyword evidence="2" id="KW-1185">Reference proteome</keyword>
<name>A0AAV7E9Y3_ARIFI</name>
<comment type="caution">
    <text evidence="1">The sequence shown here is derived from an EMBL/GenBank/DDBJ whole genome shotgun (WGS) entry which is preliminary data.</text>
</comment>
<evidence type="ECO:0000313" key="2">
    <source>
        <dbReference type="Proteomes" id="UP000825729"/>
    </source>
</evidence>
<proteinExistence type="predicted"/>
<evidence type="ECO:0000313" key="1">
    <source>
        <dbReference type="EMBL" id="KAG9445598.1"/>
    </source>
</evidence>
<sequence length="104" mass="12161">MSREDDDERQYQCFRKYEEIVKQIDSSLQLTLKSICRRKRLAFRCTMDAKHGYAKGRSVRDCRSISLIYVKYLFVFSITRARGGTTAPLHRGKELAATTCLFKQ</sequence>
<gene>
    <name evidence="1" type="ORF">H6P81_011726</name>
</gene>
<dbReference type="AlphaFoldDB" id="A0AAV7E9Y3"/>
<protein>
    <submittedName>
        <fullName evidence="1">Uncharacterized protein</fullName>
    </submittedName>
</protein>